<evidence type="ECO:0000313" key="3">
    <source>
        <dbReference type="Proteomes" id="UP000611796"/>
    </source>
</evidence>
<accession>A0ABR7JZZ0</accession>
<dbReference type="Gene3D" id="3.40.630.30">
    <property type="match status" value="1"/>
</dbReference>
<dbReference type="PANTHER" id="PTHR43415:SF3">
    <property type="entry name" value="GNAT-FAMILY ACETYLTRANSFERASE"/>
    <property type="match status" value="1"/>
</dbReference>
<dbReference type="Proteomes" id="UP000611796">
    <property type="component" value="Unassembled WGS sequence"/>
</dbReference>
<keyword evidence="3" id="KW-1185">Reference proteome</keyword>
<dbReference type="CDD" id="cd04301">
    <property type="entry name" value="NAT_SF"/>
    <property type="match status" value="1"/>
</dbReference>
<feature type="domain" description="N-acetyltransferase" evidence="1">
    <location>
        <begin position="3"/>
        <end position="167"/>
    </location>
</feature>
<gene>
    <name evidence="2" type="ORF">H8891_00740</name>
</gene>
<evidence type="ECO:0000259" key="1">
    <source>
        <dbReference type="PROSITE" id="PS51186"/>
    </source>
</evidence>
<sequence length="174" mass="19853">MEVTIRAVKIEDSHAINEIRKMKGVKENTLAISSERIEKTKKITENLDINNHMMVAEVIENNDKKVVGVASLNVNTSPRIRHSASMAISIHTNYQGKGIGKKLMEELIDLADNWLMLVRLELGVYKDNEKAIKLYESLGFEKEGVKKYSAIKNGEYVDEIIMGRYNKKLINLYK</sequence>
<name>A0ABR7JZZ0_9FIRM</name>
<dbReference type="InterPro" id="IPR016181">
    <property type="entry name" value="Acyl_CoA_acyltransferase"/>
</dbReference>
<comment type="caution">
    <text evidence="2">The sequence shown here is derived from an EMBL/GenBank/DDBJ whole genome shotgun (WGS) entry which is preliminary data.</text>
</comment>
<reference evidence="2 3" key="1">
    <citation type="submission" date="2020-08" db="EMBL/GenBank/DDBJ databases">
        <authorList>
            <person name="Liu C."/>
            <person name="Sun Q."/>
        </authorList>
    </citation>
    <scope>NUCLEOTIDE SEQUENCE [LARGE SCALE GENOMIC DNA]</scope>
    <source>
        <strain evidence="2 3">NSJ-45</strain>
    </source>
</reference>
<proteinExistence type="predicted"/>
<evidence type="ECO:0000313" key="2">
    <source>
        <dbReference type="EMBL" id="MBC6002312.1"/>
    </source>
</evidence>
<dbReference type="PROSITE" id="PS51186">
    <property type="entry name" value="GNAT"/>
    <property type="match status" value="1"/>
</dbReference>
<dbReference type="RefSeq" id="WP_187004796.1">
    <property type="nucleotide sequence ID" value="NZ_JACRWD010000001.1"/>
</dbReference>
<dbReference type="InterPro" id="IPR000182">
    <property type="entry name" value="GNAT_dom"/>
</dbReference>
<dbReference type="EMBL" id="JACRWD010000001">
    <property type="protein sequence ID" value="MBC6002312.1"/>
    <property type="molecule type" value="Genomic_DNA"/>
</dbReference>
<organism evidence="2 3">
    <name type="scientific">Paeniclostridium hominis</name>
    <dbReference type="NCBI Taxonomy" id="2764329"/>
    <lineage>
        <taxon>Bacteria</taxon>
        <taxon>Bacillati</taxon>
        <taxon>Bacillota</taxon>
        <taxon>Clostridia</taxon>
        <taxon>Peptostreptococcales</taxon>
        <taxon>Peptostreptococcaceae</taxon>
        <taxon>Paeniclostridium</taxon>
    </lineage>
</organism>
<dbReference type="SUPFAM" id="SSF55729">
    <property type="entry name" value="Acyl-CoA N-acyltransferases (Nat)"/>
    <property type="match status" value="1"/>
</dbReference>
<dbReference type="Pfam" id="PF00583">
    <property type="entry name" value="Acetyltransf_1"/>
    <property type="match status" value="1"/>
</dbReference>
<dbReference type="PANTHER" id="PTHR43415">
    <property type="entry name" value="SPERMIDINE N(1)-ACETYLTRANSFERASE"/>
    <property type="match status" value="1"/>
</dbReference>
<protein>
    <submittedName>
        <fullName evidence="2">GNAT family N-acetyltransferase</fullName>
    </submittedName>
</protein>